<protein>
    <submittedName>
        <fullName evidence="1">HD domain-containing protein</fullName>
    </submittedName>
</protein>
<dbReference type="NCBIfam" id="TIGR00277">
    <property type="entry name" value="HDIG"/>
    <property type="match status" value="1"/>
</dbReference>
<dbReference type="Pfam" id="PF13487">
    <property type="entry name" value="HD_5"/>
    <property type="match status" value="1"/>
</dbReference>
<dbReference type="AlphaFoldDB" id="A0A398CN50"/>
<keyword evidence="2" id="KW-1185">Reference proteome</keyword>
<proteinExistence type="predicted"/>
<name>A0A398CN50_9BACL</name>
<accession>A0A398CN50</accession>
<dbReference type="PANTHER" id="PTHR43155">
    <property type="entry name" value="CYCLIC DI-GMP PHOSPHODIESTERASE PA4108-RELATED"/>
    <property type="match status" value="1"/>
</dbReference>
<gene>
    <name evidence="1" type="ORF">D3H35_08030</name>
</gene>
<dbReference type="EMBL" id="QXJM01000029">
    <property type="protein sequence ID" value="RIE03905.1"/>
    <property type="molecule type" value="Genomic_DNA"/>
</dbReference>
<dbReference type="CDD" id="cd00077">
    <property type="entry name" value="HDc"/>
    <property type="match status" value="1"/>
</dbReference>
<comment type="caution">
    <text evidence="1">The sequence shown here is derived from an EMBL/GenBank/DDBJ whole genome shotgun (WGS) entry which is preliminary data.</text>
</comment>
<evidence type="ECO:0000313" key="1">
    <source>
        <dbReference type="EMBL" id="RIE03905.1"/>
    </source>
</evidence>
<dbReference type="PANTHER" id="PTHR43155:SF2">
    <property type="entry name" value="CYCLIC DI-GMP PHOSPHODIESTERASE PA4108"/>
    <property type="match status" value="1"/>
</dbReference>
<dbReference type="InterPro" id="IPR006675">
    <property type="entry name" value="HDIG_dom"/>
</dbReference>
<sequence length="353" mass="39662">MASSDKEPGMTREWSEGNDMLMVPVTELSEGDCLGRDIYSPDGRLMLKRGAELSPKLIDGIKRLGQQYVYIEMSSRHGAEGGTDWKSNMRSVTKYVLRQLHEALLSNAPLPIKALMGWADHISDTVYGETDLTLDWNQIIKEKADLIEHSLNVCMLSVLTAKALGYKYKELREIAIGSLLHDIGLVIPHNETLLLHHPVVGHDILRKIPEIPQASLQIVLQHHEQIDGHGFPHGIEAPHVHQLAQICGIASEFDYFMNGSLTERLPCEGIEFLMSKIDTAYSYVVVRAFLKVFQPYPIGTKVRLTGGINGVVWEQNKSNPCRPVVVLETSGTRFDLLERPTFRIEAIRTADYR</sequence>
<evidence type="ECO:0000313" key="2">
    <source>
        <dbReference type="Proteomes" id="UP000266340"/>
    </source>
</evidence>
<organism evidence="1 2">
    <name type="scientific">Cohnella faecalis</name>
    <dbReference type="NCBI Taxonomy" id="2315694"/>
    <lineage>
        <taxon>Bacteria</taxon>
        <taxon>Bacillati</taxon>
        <taxon>Bacillota</taxon>
        <taxon>Bacilli</taxon>
        <taxon>Bacillales</taxon>
        <taxon>Paenibacillaceae</taxon>
        <taxon>Cohnella</taxon>
    </lineage>
</organism>
<dbReference type="Gene3D" id="1.10.3210.10">
    <property type="entry name" value="Hypothetical protein af1432"/>
    <property type="match status" value="1"/>
</dbReference>
<dbReference type="Proteomes" id="UP000266340">
    <property type="component" value="Unassembled WGS sequence"/>
</dbReference>
<reference evidence="1 2" key="1">
    <citation type="submission" date="2018-09" db="EMBL/GenBank/DDBJ databases">
        <title>Cohnella cavernae sp. nov., isolated from a karst cave.</title>
        <authorList>
            <person name="Zhu H."/>
        </authorList>
    </citation>
    <scope>NUCLEOTIDE SEQUENCE [LARGE SCALE GENOMIC DNA]</scope>
    <source>
        <strain evidence="1 2">K2E09-144</strain>
    </source>
</reference>
<dbReference type="SUPFAM" id="SSF109604">
    <property type="entry name" value="HD-domain/PDEase-like"/>
    <property type="match status" value="1"/>
</dbReference>
<dbReference type="InterPro" id="IPR003607">
    <property type="entry name" value="HD/PDEase_dom"/>
</dbReference>